<evidence type="ECO:0000313" key="2">
    <source>
        <dbReference type="EMBL" id="SEK24100.1"/>
    </source>
</evidence>
<feature type="transmembrane region" description="Helical" evidence="1">
    <location>
        <begin position="44"/>
        <end position="64"/>
    </location>
</feature>
<dbReference type="STRING" id="235985.SAMN05414137_101207"/>
<protein>
    <submittedName>
        <fullName evidence="2">Uncharacterized protein</fullName>
    </submittedName>
</protein>
<dbReference type="AlphaFoldDB" id="A0A1H7FJ05"/>
<evidence type="ECO:0000313" key="3">
    <source>
        <dbReference type="Proteomes" id="UP000183015"/>
    </source>
</evidence>
<proteinExistence type="predicted"/>
<gene>
    <name evidence="2" type="ORF">SAMN05414137_101207</name>
</gene>
<name>A0A1H7FJ05_STRJI</name>
<dbReference type="RefSeq" id="WP_052438276.1">
    <property type="nucleotide sequence ID" value="NZ_BBPN01000002.1"/>
</dbReference>
<keyword evidence="1" id="KW-0812">Transmembrane</keyword>
<dbReference type="EMBL" id="FOAZ01000001">
    <property type="protein sequence ID" value="SEK24100.1"/>
    <property type="molecule type" value="Genomic_DNA"/>
</dbReference>
<keyword evidence="1" id="KW-1133">Transmembrane helix</keyword>
<accession>A0A1H7FJ05</accession>
<organism evidence="2 3">
    <name type="scientific">Streptacidiphilus jiangxiensis</name>
    <dbReference type="NCBI Taxonomy" id="235985"/>
    <lineage>
        <taxon>Bacteria</taxon>
        <taxon>Bacillati</taxon>
        <taxon>Actinomycetota</taxon>
        <taxon>Actinomycetes</taxon>
        <taxon>Kitasatosporales</taxon>
        <taxon>Streptomycetaceae</taxon>
        <taxon>Streptacidiphilus</taxon>
    </lineage>
</organism>
<sequence length="251" mass="26406">MQRDAVGTADSGTGTSVLAALRTGAEREWGPLVRAVRTGLRGRGLAAMPMTICATFAILAFQVWQQSPAGAAIVEQLGVVRASLPLHVALSRTPLSLFVPAPDLPVWGAALQVFVVFGIAELTLGRIRTLVVAYAATLAATMYARQGIAMGPDRFFGLSYNAEFVRDTGPSVAVVALAVCIAWRYRARLTGAVLVASMISEAFALPNLAGAEHLVAILSAISLAAGAELVNRQTQRTNAALNAVLLVRRRT</sequence>
<dbReference type="Proteomes" id="UP000183015">
    <property type="component" value="Unassembled WGS sequence"/>
</dbReference>
<dbReference type="eggNOG" id="ENOG50331A3">
    <property type="taxonomic scope" value="Bacteria"/>
</dbReference>
<feature type="transmembrane region" description="Helical" evidence="1">
    <location>
        <begin position="131"/>
        <end position="148"/>
    </location>
</feature>
<reference evidence="3" key="1">
    <citation type="submission" date="2016-10" db="EMBL/GenBank/DDBJ databases">
        <authorList>
            <person name="Varghese N."/>
        </authorList>
    </citation>
    <scope>NUCLEOTIDE SEQUENCE [LARGE SCALE GENOMIC DNA]</scope>
    <source>
        <strain evidence="3">DSM 45096 / BCRC 16803 / CGMCC 4.1857 / CIP 109030 / JCM 12277 / KCTC 19219 / NBRC 100920 / 33214</strain>
    </source>
</reference>
<feature type="transmembrane region" description="Helical" evidence="1">
    <location>
        <begin position="168"/>
        <end position="185"/>
    </location>
</feature>
<keyword evidence="3" id="KW-1185">Reference proteome</keyword>
<evidence type="ECO:0000256" key="1">
    <source>
        <dbReference type="SAM" id="Phobius"/>
    </source>
</evidence>
<keyword evidence="1" id="KW-0472">Membrane</keyword>
<feature type="transmembrane region" description="Helical" evidence="1">
    <location>
        <begin position="104"/>
        <end position="124"/>
    </location>
</feature>